<dbReference type="AlphaFoldDB" id="F0SMQ2"/>
<evidence type="ECO:0000313" key="4">
    <source>
        <dbReference type="Proteomes" id="UP000006860"/>
    </source>
</evidence>
<dbReference type="InterPro" id="IPR007686">
    <property type="entry name" value="YutG/PgpA"/>
</dbReference>
<keyword evidence="4" id="KW-1185">Reference proteome</keyword>
<dbReference type="KEGG" id="pbs:Plabr_1259"/>
<dbReference type="InterPro" id="IPR036681">
    <property type="entry name" value="PgpA-like_sf"/>
</dbReference>
<feature type="transmembrane region" description="Helical" evidence="1">
    <location>
        <begin position="21"/>
        <end position="41"/>
    </location>
</feature>
<dbReference type="PANTHER" id="PTHR36305:SF1">
    <property type="entry name" value="PHOSPHATIDYLGLYCEROPHOSPHATASE A"/>
    <property type="match status" value="1"/>
</dbReference>
<dbReference type="CDD" id="cd06971">
    <property type="entry name" value="PgpA"/>
    <property type="match status" value="1"/>
</dbReference>
<dbReference type="Pfam" id="PF04608">
    <property type="entry name" value="PgpA"/>
    <property type="match status" value="1"/>
</dbReference>
<dbReference type="OrthoDB" id="9804091at2"/>
<keyword evidence="1" id="KW-0472">Membrane</keyword>
<keyword evidence="1" id="KW-0812">Transmembrane</keyword>
<keyword evidence="1" id="KW-1133">Transmembrane helix</keyword>
<feature type="domain" description="YutG/PgpA" evidence="2">
    <location>
        <begin position="24"/>
        <end position="163"/>
    </location>
</feature>
<dbReference type="PIRSF" id="PIRSF006162">
    <property type="entry name" value="PgpA"/>
    <property type="match status" value="1"/>
</dbReference>
<dbReference type="Proteomes" id="UP000006860">
    <property type="component" value="Chromosome"/>
</dbReference>
<feature type="transmembrane region" description="Helical" evidence="1">
    <location>
        <begin position="103"/>
        <end position="125"/>
    </location>
</feature>
<dbReference type="GO" id="GO:0008962">
    <property type="term" value="F:phosphatidylglycerophosphatase activity"/>
    <property type="evidence" value="ECO:0007669"/>
    <property type="project" value="InterPro"/>
</dbReference>
<dbReference type="eggNOG" id="COG1267">
    <property type="taxonomic scope" value="Bacteria"/>
</dbReference>
<dbReference type="EMBL" id="CP002546">
    <property type="protein sequence ID" value="ADY58871.1"/>
    <property type="molecule type" value="Genomic_DNA"/>
</dbReference>
<proteinExistence type="predicted"/>
<feature type="transmembrane region" description="Helical" evidence="1">
    <location>
        <begin position="150"/>
        <end position="170"/>
    </location>
</feature>
<feature type="transmembrane region" description="Helical" evidence="1">
    <location>
        <begin position="61"/>
        <end position="82"/>
    </location>
</feature>
<name>F0SMQ2_RUBBR</name>
<evidence type="ECO:0000259" key="2">
    <source>
        <dbReference type="Pfam" id="PF04608"/>
    </source>
</evidence>
<dbReference type="STRING" id="756272.Plabr_1259"/>
<dbReference type="InterPro" id="IPR026037">
    <property type="entry name" value="PgpA"/>
</dbReference>
<dbReference type="GO" id="GO:0006629">
    <property type="term" value="P:lipid metabolic process"/>
    <property type="evidence" value="ECO:0007669"/>
    <property type="project" value="InterPro"/>
</dbReference>
<organism evidence="3 4">
    <name type="scientific">Rubinisphaera brasiliensis (strain ATCC 49424 / DSM 5305 / JCM 21570 / IAM 15109 / NBRC 103401 / IFAM 1448)</name>
    <name type="common">Planctomyces brasiliensis</name>
    <dbReference type="NCBI Taxonomy" id="756272"/>
    <lineage>
        <taxon>Bacteria</taxon>
        <taxon>Pseudomonadati</taxon>
        <taxon>Planctomycetota</taxon>
        <taxon>Planctomycetia</taxon>
        <taxon>Planctomycetales</taxon>
        <taxon>Planctomycetaceae</taxon>
        <taxon>Rubinisphaera</taxon>
    </lineage>
</organism>
<dbReference type="PANTHER" id="PTHR36305">
    <property type="entry name" value="PHOSPHATIDYLGLYCEROPHOSPHATASE A"/>
    <property type="match status" value="1"/>
</dbReference>
<accession>F0SMQ2</accession>
<protein>
    <submittedName>
        <fullName evidence="3">Phosphatidylglycerophosphatase A</fullName>
    </submittedName>
</protein>
<reference evidence="4" key="1">
    <citation type="submission" date="2011-02" db="EMBL/GenBank/DDBJ databases">
        <title>The complete genome of Planctomyces brasiliensis DSM 5305.</title>
        <authorList>
            <person name="Lucas S."/>
            <person name="Copeland A."/>
            <person name="Lapidus A."/>
            <person name="Bruce D."/>
            <person name="Goodwin L."/>
            <person name="Pitluck S."/>
            <person name="Kyrpides N."/>
            <person name="Mavromatis K."/>
            <person name="Pagani I."/>
            <person name="Ivanova N."/>
            <person name="Ovchinnikova G."/>
            <person name="Lu M."/>
            <person name="Detter J.C."/>
            <person name="Han C."/>
            <person name="Land M."/>
            <person name="Hauser L."/>
            <person name="Markowitz V."/>
            <person name="Cheng J.-F."/>
            <person name="Hugenholtz P."/>
            <person name="Woyke T."/>
            <person name="Wu D."/>
            <person name="Tindall B."/>
            <person name="Pomrenke H.G."/>
            <person name="Brambilla E."/>
            <person name="Klenk H.-P."/>
            <person name="Eisen J.A."/>
        </authorList>
    </citation>
    <scope>NUCLEOTIDE SEQUENCE [LARGE SCALE GENOMIC DNA]</scope>
    <source>
        <strain evidence="4">ATCC 49424 / DSM 5305 / JCM 21570 / NBRC 103401 / IFAM 1448</strain>
    </source>
</reference>
<sequence length="171" mass="19021">MTDPAQIPSDVPVRRRPIRDWRVWLAVGFGLGIAPFAPGTFGSLWGPVLVWGLSLVGIKTWMLFPVAAILFGVGIPICSAGARHFELKDPPWVVFDEIAAYPLVFALTEQTWTTGIIGFLLFRFFDILKPWPIKRFEYLPGGLGIMADDYFAAFHAMVLLKVISMMMGAYG</sequence>
<evidence type="ECO:0000256" key="1">
    <source>
        <dbReference type="SAM" id="Phobius"/>
    </source>
</evidence>
<evidence type="ECO:0000313" key="3">
    <source>
        <dbReference type="EMBL" id="ADY58871.1"/>
    </source>
</evidence>
<dbReference type="HOGENOM" id="CLU_103734_0_1_0"/>
<dbReference type="SUPFAM" id="SSF101307">
    <property type="entry name" value="YutG-like"/>
    <property type="match status" value="1"/>
</dbReference>
<dbReference type="RefSeq" id="WP_013627604.1">
    <property type="nucleotide sequence ID" value="NC_015174.1"/>
</dbReference>
<gene>
    <name evidence="3" type="ordered locus">Plabr_1259</name>
</gene>